<comment type="caution">
    <text evidence="19">The sequence shown here is derived from an EMBL/GenBank/DDBJ whole genome shotgun (WGS) entry which is preliminary data.</text>
</comment>
<dbReference type="PANTHER" id="PTHR42884">
    <property type="entry name" value="PROPROTEIN CONVERTASE SUBTILISIN/KEXIN-RELATED"/>
    <property type="match status" value="1"/>
</dbReference>
<feature type="compositionally biased region" description="Basic and acidic residues" evidence="15">
    <location>
        <begin position="999"/>
        <end position="1022"/>
    </location>
</feature>
<dbReference type="Pfam" id="PF01483">
    <property type="entry name" value="P_proprotein"/>
    <property type="match status" value="1"/>
</dbReference>
<comment type="subcellular location">
    <subcellularLocation>
        <location evidence="1">Membrane</location>
    </subcellularLocation>
</comment>
<dbReference type="InterPro" id="IPR008979">
    <property type="entry name" value="Galactose-bd-like_sf"/>
</dbReference>
<evidence type="ECO:0000256" key="16">
    <source>
        <dbReference type="SAM" id="Phobius"/>
    </source>
</evidence>
<keyword evidence="20" id="KW-1185">Reference proteome</keyword>
<gene>
    <name evidence="19" type="ORF">DMC30DRAFT_447620</name>
</gene>
<evidence type="ECO:0000256" key="17">
    <source>
        <dbReference type="SAM" id="SignalP"/>
    </source>
</evidence>
<dbReference type="InterPro" id="IPR036852">
    <property type="entry name" value="Peptidase_S8/S53_dom_sf"/>
</dbReference>
<dbReference type="Proteomes" id="UP000311382">
    <property type="component" value="Unassembled WGS sequence"/>
</dbReference>
<feature type="compositionally biased region" description="Basic and acidic residues" evidence="15">
    <location>
        <begin position="1033"/>
        <end position="1045"/>
    </location>
</feature>
<keyword evidence="3 14" id="KW-0645">Protease</keyword>
<feature type="chain" id="PRO_5023102942" evidence="17">
    <location>
        <begin position="46"/>
        <end position="1045"/>
    </location>
</feature>
<dbReference type="PROSITE" id="PS00136">
    <property type="entry name" value="SUBTILASE_ASP"/>
    <property type="match status" value="1"/>
</dbReference>
<sequence length="1045" mass="111718">MATRRLPRGGAAAAPRFRLAVASWSTLALCALALALACAPLQAHAKLQPAKRDYASHVYYVLELDHAQLALAPHDDDAGAALQPEDIAQALGAQHVEQVGELKGHYLVRAPVDEVEAGEESWSSAVLAAAAAAAEGEGGGRVQRRAIRELAEGKRDKVLERYDLLRRALPGPASAHLHAKRSSLSSSAHRRLIRSLERQYPRQRTKRDLPVLAPDESRLARLARRALVRLDPRQDGEQAAAISALVGAGKDYITSMAARFGIVDPLWPKQWHLVNGVLPHNSINVTGVWDQGIVGMGVNVAIVDDGLDMHSDDLAANFHADGSWDYNDNTPLPEPRLSDDQHGTRCAGEIAAVKNDVCGVGVAHGAGIAGIRILSASISDADEASSLNYGYQTNDIYSCSWGPPDDGRSMEAPGSLIVKAMLNGVQNGRNGKGSIFVFASGNGGAVDDQCNFDGYTNSLLSITVGAIDRKGLHPFYSEACSANMVVTYSSGSGDNIHTTDVGKNSCTDRHGGTSAAAPIAAGIFALVLEARPDLTWRDMQHLCVRTAVQINPNDPDWQMTASGRPYNHKYGFGKLDAYAIVELAKRWELVKPQAWWTSPVANANAADAKAGRLITADGTTATIEVTADDLKGANVEKLEHVTITVWIQHARRGNVEVELVSPRGMKSILARPRRFDESAEGMMGWVFMSVKHWDEDPIGTWTLRVRDRQNNRRFGKFYSYQLQLWGSAIDASLATPYQLPSDADVDEDEPLPPPVIAVSTTSAAAEAEQTMDQAAPTKTHVKPTAHLPDDHAEATGEAHSSFGEDYHQPTATPAPVLDDDPTELDSEAGDGDNDGDGAATGSDESSSSETGGSLYDQTPGYLSGLGALVGSTTWLFVAAGVIVVFVAGTTAFLCLRRRRGANAAGGGGRGGYAFAPATDFDDDFDDDEGDDLVPMSAMERGRVRLGEGGAGGGGGRTKELFNAFALDSDDEDAGTELVDRGGAGRGAGRLSQEDDEEEEARRSDEAARVRFRDDSSTLKDDDMNASTTGLTLAERERRAREEFSD</sequence>
<accession>A0A5C5FUC2</accession>
<keyword evidence="7 14" id="KW-0720">Serine protease</keyword>
<dbReference type="Gene3D" id="3.40.50.200">
    <property type="entry name" value="Peptidase S8/S53 domain"/>
    <property type="match status" value="1"/>
</dbReference>
<feature type="region of interest" description="Disordered" evidence="15">
    <location>
        <begin position="761"/>
        <end position="854"/>
    </location>
</feature>
<organism evidence="19 20">
    <name type="scientific">Rhodotorula diobovata</name>
    <dbReference type="NCBI Taxonomy" id="5288"/>
    <lineage>
        <taxon>Eukaryota</taxon>
        <taxon>Fungi</taxon>
        <taxon>Dikarya</taxon>
        <taxon>Basidiomycota</taxon>
        <taxon>Pucciniomycotina</taxon>
        <taxon>Microbotryomycetes</taxon>
        <taxon>Sporidiobolales</taxon>
        <taxon>Sporidiobolaceae</taxon>
        <taxon>Rhodotorula</taxon>
    </lineage>
</organism>
<dbReference type="CDD" id="cd04059">
    <property type="entry name" value="Peptidases_S8_Protein_convertases_Kexins_Furin-like"/>
    <property type="match status" value="1"/>
</dbReference>
<dbReference type="SUPFAM" id="SSF52743">
    <property type="entry name" value="Subtilisin-like"/>
    <property type="match status" value="1"/>
</dbReference>
<dbReference type="PRINTS" id="PR00723">
    <property type="entry name" value="SUBTILISIN"/>
</dbReference>
<evidence type="ECO:0000256" key="10">
    <source>
        <dbReference type="ARBA" id="ARBA00023136"/>
    </source>
</evidence>
<evidence type="ECO:0000313" key="19">
    <source>
        <dbReference type="EMBL" id="TNY19812.1"/>
    </source>
</evidence>
<evidence type="ECO:0000256" key="6">
    <source>
        <dbReference type="ARBA" id="ARBA00022801"/>
    </source>
</evidence>
<evidence type="ECO:0000256" key="15">
    <source>
        <dbReference type="SAM" id="MobiDB-lite"/>
    </source>
</evidence>
<evidence type="ECO:0000256" key="14">
    <source>
        <dbReference type="PROSITE-ProRule" id="PRU01240"/>
    </source>
</evidence>
<dbReference type="EMBL" id="SOZI01000084">
    <property type="protein sequence ID" value="TNY19812.1"/>
    <property type="molecule type" value="Genomic_DNA"/>
</dbReference>
<keyword evidence="10 16" id="KW-0472">Membrane</keyword>
<dbReference type="PANTHER" id="PTHR42884:SF14">
    <property type="entry name" value="NEUROENDOCRINE CONVERTASE 1"/>
    <property type="match status" value="1"/>
</dbReference>
<keyword evidence="9 16" id="KW-1133">Transmembrane helix</keyword>
<dbReference type="STRING" id="5288.A0A5C5FUC2"/>
<dbReference type="Pfam" id="PF00082">
    <property type="entry name" value="Peptidase_S8"/>
    <property type="match status" value="1"/>
</dbReference>
<dbReference type="InterPro" id="IPR023828">
    <property type="entry name" value="Peptidase_S8_Ser-AS"/>
</dbReference>
<evidence type="ECO:0000256" key="3">
    <source>
        <dbReference type="ARBA" id="ARBA00022670"/>
    </source>
</evidence>
<keyword evidence="8" id="KW-0106">Calcium</keyword>
<dbReference type="OrthoDB" id="300641at2759"/>
<name>A0A5C5FUC2_9BASI</name>
<evidence type="ECO:0000256" key="8">
    <source>
        <dbReference type="ARBA" id="ARBA00022837"/>
    </source>
</evidence>
<evidence type="ECO:0000256" key="1">
    <source>
        <dbReference type="ARBA" id="ARBA00004370"/>
    </source>
</evidence>
<dbReference type="Gene3D" id="2.60.120.260">
    <property type="entry name" value="Galactose-binding domain-like"/>
    <property type="match status" value="1"/>
</dbReference>
<evidence type="ECO:0000256" key="4">
    <source>
        <dbReference type="ARBA" id="ARBA00022692"/>
    </source>
</evidence>
<evidence type="ECO:0000256" key="7">
    <source>
        <dbReference type="ARBA" id="ARBA00022825"/>
    </source>
</evidence>
<feature type="signal peptide" evidence="17">
    <location>
        <begin position="1"/>
        <end position="45"/>
    </location>
</feature>
<evidence type="ECO:0000256" key="12">
    <source>
        <dbReference type="ARBA" id="ARBA00023180"/>
    </source>
</evidence>
<dbReference type="FunFam" id="3.40.50.200:FF:000005">
    <property type="entry name" value="Proprotein convertase subtilisin/kexin type 7"/>
    <property type="match status" value="1"/>
</dbReference>
<reference evidence="19 20" key="1">
    <citation type="submission" date="2019-03" db="EMBL/GenBank/DDBJ databases">
        <title>Rhodosporidium diobovatum UCD-FST 08-225 genome sequencing, assembly, and annotation.</title>
        <authorList>
            <person name="Fakankun I.U."/>
            <person name="Fristensky B."/>
            <person name="Levin D.B."/>
        </authorList>
    </citation>
    <scope>NUCLEOTIDE SEQUENCE [LARGE SCALE GENOMIC DNA]</scope>
    <source>
        <strain evidence="19 20">UCD-FST 08-225</strain>
    </source>
</reference>
<dbReference type="GO" id="GO:0000139">
    <property type="term" value="C:Golgi membrane"/>
    <property type="evidence" value="ECO:0007669"/>
    <property type="project" value="TreeGrafter"/>
</dbReference>
<dbReference type="GO" id="GO:0004252">
    <property type="term" value="F:serine-type endopeptidase activity"/>
    <property type="evidence" value="ECO:0007669"/>
    <property type="project" value="UniProtKB-UniRule"/>
</dbReference>
<dbReference type="FunFam" id="2.60.120.260:FF:000026">
    <property type="entry name" value="proprotein convertase subtilisin/kexin type 7"/>
    <property type="match status" value="1"/>
</dbReference>
<feature type="region of interest" description="Disordered" evidence="15">
    <location>
        <begin position="973"/>
        <end position="1045"/>
    </location>
</feature>
<dbReference type="InterPro" id="IPR015500">
    <property type="entry name" value="Peptidase_S8_subtilisin-rel"/>
</dbReference>
<keyword evidence="4 16" id="KW-0812">Transmembrane</keyword>
<proteinExistence type="inferred from homology"/>
<keyword evidence="11" id="KW-0865">Zymogen</keyword>
<evidence type="ECO:0000256" key="2">
    <source>
        <dbReference type="ARBA" id="ARBA00005325"/>
    </source>
</evidence>
<feature type="domain" description="P/Homo B" evidence="18">
    <location>
        <begin position="590"/>
        <end position="730"/>
    </location>
</feature>
<evidence type="ECO:0000256" key="11">
    <source>
        <dbReference type="ARBA" id="ARBA00023145"/>
    </source>
</evidence>
<feature type="active site" description="Charge relay system" evidence="13 14">
    <location>
        <position position="514"/>
    </location>
</feature>
<dbReference type="PROSITE" id="PS51892">
    <property type="entry name" value="SUBTILASE"/>
    <property type="match status" value="1"/>
</dbReference>
<dbReference type="PROSITE" id="PS00138">
    <property type="entry name" value="SUBTILASE_SER"/>
    <property type="match status" value="1"/>
</dbReference>
<protein>
    <submittedName>
        <fullName evidence="19">Putative Kex protein</fullName>
    </submittedName>
</protein>
<dbReference type="SUPFAM" id="SSF49785">
    <property type="entry name" value="Galactose-binding domain-like"/>
    <property type="match status" value="1"/>
</dbReference>
<feature type="active site" description="Charge relay system" evidence="13 14">
    <location>
        <position position="304"/>
    </location>
</feature>
<evidence type="ECO:0000256" key="9">
    <source>
        <dbReference type="ARBA" id="ARBA00022989"/>
    </source>
</evidence>
<dbReference type="GO" id="GO:0007323">
    <property type="term" value="P:peptide pheromone maturation"/>
    <property type="evidence" value="ECO:0007669"/>
    <property type="project" value="UniProtKB-ARBA"/>
</dbReference>
<dbReference type="PROSITE" id="PS51829">
    <property type="entry name" value="P_HOMO_B"/>
    <property type="match status" value="1"/>
</dbReference>
<dbReference type="InterPro" id="IPR034182">
    <property type="entry name" value="Kexin/furin"/>
</dbReference>
<keyword evidence="12" id="KW-0325">Glycoprotein</keyword>
<feature type="compositionally biased region" description="Low complexity" evidence="15">
    <location>
        <begin position="836"/>
        <end position="853"/>
    </location>
</feature>
<dbReference type="GO" id="GO:0005802">
    <property type="term" value="C:trans-Golgi network"/>
    <property type="evidence" value="ECO:0007669"/>
    <property type="project" value="TreeGrafter"/>
</dbReference>
<feature type="transmembrane region" description="Helical" evidence="16">
    <location>
        <begin position="874"/>
        <end position="895"/>
    </location>
</feature>
<evidence type="ECO:0000256" key="13">
    <source>
        <dbReference type="PIRSR" id="PIRSR615500-1"/>
    </source>
</evidence>
<dbReference type="InterPro" id="IPR002884">
    <property type="entry name" value="P_dom"/>
</dbReference>
<feature type="active site" description="Charge relay system" evidence="13 14">
    <location>
        <position position="342"/>
    </location>
</feature>
<dbReference type="AlphaFoldDB" id="A0A5C5FUC2"/>
<keyword evidence="5 17" id="KW-0732">Signal</keyword>
<feature type="compositionally biased region" description="Acidic residues" evidence="15">
    <location>
        <begin position="817"/>
        <end position="835"/>
    </location>
</feature>
<dbReference type="PROSITE" id="PS00137">
    <property type="entry name" value="SUBTILASE_HIS"/>
    <property type="match status" value="1"/>
</dbReference>
<dbReference type="GO" id="GO:0016485">
    <property type="term" value="P:protein processing"/>
    <property type="evidence" value="ECO:0007669"/>
    <property type="project" value="TreeGrafter"/>
</dbReference>
<feature type="compositionally biased region" description="Basic and acidic residues" evidence="15">
    <location>
        <begin position="787"/>
        <end position="807"/>
    </location>
</feature>
<dbReference type="InterPro" id="IPR000209">
    <property type="entry name" value="Peptidase_S8/S53_dom"/>
</dbReference>
<keyword evidence="6 14" id="KW-0378">Hydrolase</keyword>
<evidence type="ECO:0000259" key="18">
    <source>
        <dbReference type="PROSITE" id="PS51829"/>
    </source>
</evidence>
<evidence type="ECO:0000313" key="20">
    <source>
        <dbReference type="Proteomes" id="UP000311382"/>
    </source>
</evidence>
<dbReference type="InterPro" id="IPR022398">
    <property type="entry name" value="Peptidase_S8_His-AS"/>
</dbReference>
<evidence type="ECO:0000256" key="5">
    <source>
        <dbReference type="ARBA" id="ARBA00022729"/>
    </source>
</evidence>
<dbReference type="InterPro" id="IPR023827">
    <property type="entry name" value="Peptidase_S8_Asp-AS"/>
</dbReference>
<comment type="similarity">
    <text evidence="2">Belongs to the peptidase S8 family. Furin subfamily.</text>
</comment>